<dbReference type="Pfam" id="PF00293">
    <property type="entry name" value="NUDIX"/>
    <property type="match status" value="1"/>
</dbReference>
<evidence type="ECO:0000256" key="1">
    <source>
        <dbReference type="ARBA" id="ARBA00022801"/>
    </source>
</evidence>
<protein>
    <submittedName>
        <fullName evidence="3">Broad specificity phosphatase PhoE</fullName>
    </submittedName>
</protein>
<dbReference type="GO" id="GO:0016791">
    <property type="term" value="F:phosphatase activity"/>
    <property type="evidence" value="ECO:0007669"/>
    <property type="project" value="TreeGrafter"/>
</dbReference>
<dbReference type="SUPFAM" id="SSF55811">
    <property type="entry name" value="Nudix"/>
    <property type="match status" value="1"/>
</dbReference>
<evidence type="ECO:0000259" key="2">
    <source>
        <dbReference type="PROSITE" id="PS51462"/>
    </source>
</evidence>
<dbReference type="EMBL" id="FOFU01000002">
    <property type="protein sequence ID" value="SEQ11925.1"/>
    <property type="molecule type" value="Genomic_DNA"/>
</dbReference>
<proteinExistence type="predicted"/>
<reference evidence="3 4" key="1">
    <citation type="submission" date="2016-10" db="EMBL/GenBank/DDBJ databases">
        <authorList>
            <person name="de Groot N.N."/>
        </authorList>
    </citation>
    <scope>NUCLEOTIDE SEQUENCE [LARGE SCALE GENOMIC DNA]</scope>
    <source>
        <strain evidence="3 4">B25</strain>
    </source>
</reference>
<dbReference type="CDD" id="cd04693">
    <property type="entry name" value="NUDIX_Hydrolase"/>
    <property type="match status" value="1"/>
</dbReference>
<dbReference type="CDD" id="cd07067">
    <property type="entry name" value="HP_PGM_like"/>
    <property type="match status" value="1"/>
</dbReference>
<dbReference type="InterPro" id="IPR015797">
    <property type="entry name" value="NUDIX_hydrolase-like_dom_sf"/>
</dbReference>
<organism evidence="3 4">
    <name type="scientific">Treponema bryantii</name>
    <dbReference type="NCBI Taxonomy" id="163"/>
    <lineage>
        <taxon>Bacteria</taxon>
        <taxon>Pseudomonadati</taxon>
        <taxon>Spirochaetota</taxon>
        <taxon>Spirochaetia</taxon>
        <taxon>Spirochaetales</taxon>
        <taxon>Treponemataceae</taxon>
        <taxon>Treponema</taxon>
    </lineage>
</organism>
<dbReference type="Pfam" id="PF00300">
    <property type="entry name" value="His_Phos_1"/>
    <property type="match status" value="1"/>
</dbReference>
<dbReference type="Gene3D" id="3.90.79.10">
    <property type="entry name" value="Nucleoside Triphosphate Pyrophosphohydrolase"/>
    <property type="match status" value="1"/>
</dbReference>
<sequence length="344" mass="39715">MTKVYFIRHAEPDFTNHNDLLRPLTPKGMQDRKIVTDYLEDKKIDVVLSSPFKRAVMTMEDFAGKYGFNIETIDDFHERIVGTEWIDNFGDFARNQWADFDYKLDGGESLNEVQTRNITALKEVLRKYDGKNIAVGTHGTALSTIINYYDKSFGYEDFEKIKDVMPWIVAFEFDGEKCVSIKNFKKPELWDAYNSDYEKLEGVTLIRDDEANFPKGAYHLVCEVLVRHVDGTYLLMKRSPNKNWPGMWEATAGGSALKGETDVEGALRELREETGVIADKLEFLSKDLGKYCWHVRFLCITDCDKNSVQLQEGETCDYKWLPASEILAMSDKELLGWEMRKHIV</sequence>
<dbReference type="PROSITE" id="PS51462">
    <property type="entry name" value="NUDIX"/>
    <property type="match status" value="1"/>
</dbReference>
<dbReference type="SMART" id="SM00855">
    <property type="entry name" value="PGAM"/>
    <property type="match status" value="1"/>
</dbReference>
<dbReference type="InterPro" id="IPR029033">
    <property type="entry name" value="His_PPase_superfam"/>
</dbReference>
<dbReference type="PANTHER" id="PTHR48100">
    <property type="entry name" value="BROAD-SPECIFICITY PHOSPHATASE YOR283W-RELATED"/>
    <property type="match status" value="1"/>
</dbReference>
<dbReference type="InterPro" id="IPR050275">
    <property type="entry name" value="PGM_Phosphatase"/>
</dbReference>
<accession>A0A1H9DEI4</accession>
<dbReference type="PROSITE" id="PS00893">
    <property type="entry name" value="NUDIX_BOX"/>
    <property type="match status" value="1"/>
</dbReference>
<dbReference type="RefSeq" id="WP_074641812.1">
    <property type="nucleotide sequence ID" value="NZ_FOFU01000002.1"/>
</dbReference>
<dbReference type="InterPro" id="IPR000086">
    <property type="entry name" value="NUDIX_hydrolase_dom"/>
</dbReference>
<dbReference type="InterPro" id="IPR013078">
    <property type="entry name" value="His_Pase_superF_clade-1"/>
</dbReference>
<keyword evidence="1" id="KW-0378">Hydrolase</keyword>
<dbReference type="PANTHER" id="PTHR48100:SF59">
    <property type="entry name" value="ADENOSYLCOBALAMIN_ALPHA-RIBAZOLE PHOSPHATASE"/>
    <property type="match status" value="1"/>
</dbReference>
<evidence type="ECO:0000313" key="3">
    <source>
        <dbReference type="EMBL" id="SEQ11925.1"/>
    </source>
</evidence>
<feature type="domain" description="Nudix hydrolase" evidence="2">
    <location>
        <begin position="217"/>
        <end position="344"/>
    </location>
</feature>
<evidence type="ECO:0000313" key="4">
    <source>
        <dbReference type="Proteomes" id="UP000182360"/>
    </source>
</evidence>
<dbReference type="SUPFAM" id="SSF53254">
    <property type="entry name" value="Phosphoglycerate mutase-like"/>
    <property type="match status" value="1"/>
</dbReference>
<keyword evidence="4" id="KW-1185">Reference proteome</keyword>
<dbReference type="GO" id="GO:0005737">
    <property type="term" value="C:cytoplasm"/>
    <property type="evidence" value="ECO:0007669"/>
    <property type="project" value="TreeGrafter"/>
</dbReference>
<dbReference type="AlphaFoldDB" id="A0A1H9DEI4"/>
<dbReference type="STRING" id="163.SAMN04487775_10163"/>
<dbReference type="InterPro" id="IPR020084">
    <property type="entry name" value="NUDIX_hydrolase_CS"/>
</dbReference>
<dbReference type="Gene3D" id="3.40.50.1240">
    <property type="entry name" value="Phosphoglycerate mutase-like"/>
    <property type="match status" value="1"/>
</dbReference>
<gene>
    <name evidence="3" type="ORF">SAMN04487977_102547</name>
</gene>
<name>A0A1H9DEI4_9SPIR</name>
<dbReference type="Proteomes" id="UP000182360">
    <property type="component" value="Unassembled WGS sequence"/>
</dbReference>